<gene>
    <name evidence="2" type="primary">csoR</name>
    <name evidence="2" type="ORF">NIT7321_00340</name>
</gene>
<evidence type="ECO:0000313" key="2">
    <source>
        <dbReference type="EMBL" id="CRL09509.1"/>
    </source>
</evidence>
<dbReference type="PANTHER" id="PTHR33677">
    <property type="entry name" value="TRANSCRIPTIONAL REPRESSOR FRMR-RELATED"/>
    <property type="match status" value="1"/>
</dbReference>
<evidence type="ECO:0000256" key="1">
    <source>
        <dbReference type="ARBA" id="ARBA00005260"/>
    </source>
</evidence>
<comment type="similarity">
    <text evidence="1">Belongs to the FrmR/RcnR family.</text>
</comment>
<keyword evidence="3" id="KW-1185">Reference proteome</keyword>
<dbReference type="GO" id="GO:0045892">
    <property type="term" value="P:negative regulation of DNA-templated transcription"/>
    <property type="evidence" value="ECO:0007669"/>
    <property type="project" value="UniProtKB-ARBA"/>
</dbReference>
<reference evidence="3" key="1">
    <citation type="submission" date="2015-05" db="EMBL/GenBank/DDBJ databases">
        <authorList>
            <person name="Rodrigo-Torres Lidia"/>
            <person name="Arahal R.David."/>
        </authorList>
    </citation>
    <scope>NUCLEOTIDE SEQUENCE [LARGE SCALE GENOMIC DNA]</scope>
    <source>
        <strain evidence="3">CECT 7321</strain>
    </source>
</reference>
<name>A0A0H5CXJ0_9RHOB</name>
<dbReference type="Gene3D" id="1.20.58.1000">
    <property type="entry name" value="Metal-sensitive repressor, helix protomer"/>
    <property type="match status" value="1"/>
</dbReference>
<proteinExistence type="inferred from homology"/>
<accession>A0A0H5CXJ0</accession>
<dbReference type="GO" id="GO:0003677">
    <property type="term" value="F:DNA binding"/>
    <property type="evidence" value="ECO:0007669"/>
    <property type="project" value="InterPro"/>
</dbReference>
<dbReference type="Proteomes" id="UP000043764">
    <property type="component" value="Unassembled WGS sequence"/>
</dbReference>
<dbReference type="EMBL" id="CVRL01000003">
    <property type="protein sequence ID" value="CRL09509.1"/>
    <property type="molecule type" value="Genomic_DNA"/>
</dbReference>
<dbReference type="AlphaFoldDB" id="A0A0H5CXJ0"/>
<protein>
    <submittedName>
        <fullName evidence="2">Copper-sensitive operon repressor</fullName>
    </submittedName>
</protein>
<dbReference type="GO" id="GO:0046872">
    <property type="term" value="F:metal ion binding"/>
    <property type="evidence" value="ECO:0007669"/>
    <property type="project" value="InterPro"/>
</dbReference>
<dbReference type="STRING" id="481446.NIT7645_03652"/>
<dbReference type="Pfam" id="PF02583">
    <property type="entry name" value="Trns_repr_metal"/>
    <property type="match status" value="1"/>
</dbReference>
<evidence type="ECO:0000313" key="3">
    <source>
        <dbReference type="Proteomes" id="UP000043764"/>
    </source>
</evidence>
<organism evidence="2 3">
    <name type="scientific">Phaeobacter italicus</name>
    <dbReference type="NCBI Taxonomy" id="481446"/>
    <lineage>
        <taxon>Bacteria</taxon>
        <taxon>Pseudomonadati</taxon>
        <taxon>Pseudomonadota</taxon>
        <taxon>Alphaproteobacteria</taxon>
        <taxon>Rhodobacterales</taxon>
        <taxon>Roseobacteraceae</taxon>
        <taxon>Phaeobacter</taxon>
    </lineage>
</organism>
<dbReference type="InterPro" id="IPR003735">
    <property type="entry name" value="Metal_Tscrpt_repr"/>
</dbReference>
<dbReference type="PANTHER" id="PTHR33677:SF3">
    <property type="entry name" value="COPPER-SENSING TRANSCRIPTIONAL REPRESSOR RICR"/>
    <property type="match status" value="1"/>
</dbReference>
<sequence>MFLDPTPWGGYVDYMVHPHKHRTHPKLITRLKRAQGHLRHVIEMLEDEKPCSDIAVQMQAVEKAVGNAKRVLIHDHIDHCIGTESSEAELAELRALAKLL</sequence>
<dbReference type="InterPro" id="IPR038390">
    <property type="entry name" value="Metal_Tscrpt_repr_sf"/>
</dbReference>